<gene>
    <name evidence="2" type="ORF">UPYG_G00128150</name>
</gene>
<sequence>MVSEGVARLSNRPPESTVSNPRRRSRPLVRSRPLTRSSLHSPSHIHLRHSRAGIKMSSASAGWHHQPRPGRFRLLSLIVQQEEVQSG</sequence>
<dbReference type="EMBL" id="JAGEUA010000003">
    <property type="protein sequence ID" value="KAL0994856.1"/>
    <property type="molecule type" value="Genomic_DNA"/>
</dbReference>
<comment type="caution">
    <text evidence="2">The sequence shown here is derived from an EMBL/GenBank/DDBJ whole genome shotgun (WGS) entry which is preliminary data.</text>
</comment>
<organism evidence="2 3">
    <name type="scientific">Umbra pygmaea</name>
    <name type="common">Eastern mudminnow</name>
    <dbReference type="NCBI Taxonomy" id="75934"/>
    <lineage>
        <taxon>Eukaryota</taxon>
        <taxon>Metazoa</taxon>
        <taxon>Chordata</taxon>
        <taxon>Craniata</taxon>
        <taxon>Vertebrata</taxon>
        <taxon>Euteleostomi</taxon>
        <taxon>Actinopterygii</taxon>
        <taxon>Neopterygii</taxon>
        <taxon>Teleostei</taxon>
        <taxon>Protacanthopterygii</taxon>
        <taxon>Esociformes</taxon>
        <taxon>Umbridae</taxon>
        <taxon>Umbra</taxon>
    </lineage>
</organism>
<dbReference type="AlphaFoldDB" id="A0ABD0XRK5"/>
<dbReference type="Proteomes" id="UP001557470">
    <property type="component" value="Unassembled WGS sequence"/>
</dbReference>
<keyword evidence="3" id="KW-1185">Reference proteome</keyword>
<accession>A0ABD0XRK5</accession>
<evidence type="ECO:0000313" key="2">
    <source>
        <dbReference type="EMBL" id="KAL0994856.1"/>
    </source>
</evidence>
<reference evidence="2 3" key="1">
    <citation type="submission" date="2024-06" db="EMBL/GenBank/DDBJ databases">
        <authorList>
            <person name="Pan Q."/>
            <person name="Wen M."/>
            <person name="Jouanno E."/>
            <person name="Zahm M."/>
            <person name="Klopp C."/>
            <person name="Cabau C."/>
            <person name="Louis A."/>
            <person name="Berthelot C."/>
            <person name="Parey E."/>
            <person name="Roest Crollius H."/>
            <person name="Montfort J."/>
            <person name="Robinson-Rechavi M."/>
            <person name="Bouchez O."/>
            <person name="Lampietro C."/>
            <person name="Lopez Roques C."/>
            <person name="Donnadieu C."/>
            <person name="Postlethwait J."/>
            <person name="Bobe J."/>
            <person name="Verreycken H."/>
            <person name="Guiguen Y."/>
        </authorList>
    </citation>
    <scope>NUCLEOTIDE SEQUENCE [LARGE SCALE GENOMIC DNA]</scope>
    <source>
        <strain evidence="2">Up_M1</strain>
        <tissue evidence="2">Testis</tissue>
    </source>
</reference>
<proteinExistence type="predicted"/>
<feature type="compositionally biased region" description="Basic residues" evidence="1">
    <location>
        <begin position="43"/>
        <end position="52"/>
    </location>
</feature>
<evidence type="ECO:0000256" key="1">
    <source>
        <dbReference type="SAM" id="MobiDB-lite"/>
    </source>
</evidence>
<feature type="compositionally biased region" description="Low complexity" evidence="1">
    <location>
        <begin position="30"/>
        <end position="39"/>
    </location>
</feature>
<evidence type="ECO:0000313" key="3">
    <source>
        <dbReference type="Proteomes" id="UP001557470"/>
    </source>
</evidence>
<protein>
    <submittedName>
        <fullName evidence="2">Uncharacterized protein</fullName>
    </submittedName>
</protein>
<name>A0ABD0XRK5_UMBPY</name>
<feature type="region of interest" description="Disordered" evidence="1">
    <location>
        <begin position="1"/>
        <end position="68"/>
    </location>
</feature>